<sequence>MPTFALRVVTLCILVALVSSSYNETAIQFMYGSVADWVRFSPRPDLSNACGLGLPLRIAYFTRHSGTLWDWTAIANHLEVPWTRVNPGFFQTYGVNTTKANIIWAELGHMLCHMADILIFSDTIPDARPLLQGGCTTPLILQVTNRFDYGISPSEQDAYVQVMADAATRPHVWWVVNNPYEALYIDKRGVKLPQERLMLLRPVGVCLLPPTHLPSPDQALVALVQPSGPTHLENTFITPWLKSQSLTEYVRLYHQHYGGPSVLAQHRGVISIPYQMSVMKMYEGLSAGAVFVIPSPSFFKKLAGEMDDSKMVFCCRDVLRDYPDSWQDYFDWYHKDFINAHILFDSWEQLANLIKDREGTGKLVEEKRVVGKEAMRLSRQRTLDGYSSLYRSLSQQACESIAQPDVLSLGYNADAGV</sequence>
<dbReference type="EMBL" id="BMAR01000034">
    <property type="protein sequence ID" value="GFR50044.1"/>
    <property type="molecule type" value="Genomic_DNA"/>
</dbReference>
<dbReference type="AlphaFoldDB" id="A0AAD3HQG2"/>
<evidence type="ECO:0000313" key="3">
    <source>
        <dbReference type="Proteomes" id="UP001054857"/>
    </source>
</evidence>
<accession>A0AAD3HQG2</accession>
<keyword evidence="3" id="KW-1185">Reference proteome</keyword>
<name>A0AAD3HQG2_9CHLO</name>
<feature type="chain" id="PRO_5042248712" evidence="1">
    <location>
        <begin position="21"/>
        <end position="417"/>
    </location>
</feature>
<proteinExistence type="predicted"/>
<comment type="caution">
    <text evidence="2">The sequence shown here is derived from an EMBL/GenBank/DDBJ whole genome shotgun (WGS) entry which is preliminary data.</text>
</comment>
<evidence type="ECO:0000313" key="2">
    <source>
        <dbReference type="EMBL" id="GFR50044.1"/>
    </source>
</evidence>
<keyword evidence="1" id="KW-0732">Signal</keyword>
<gene>
    <name evidence="2" type="ORF">Agub_g12093</name>
</gene>
<evidence type="ECO:0000256" key="1">
    <source>
        <dbReference type="SAM" id="SignalP"/>
    </source>
</evidence>
<reference evidence="2 3" key="1">
    <citation type="journal article" date="2021" name="Sci. Rep.">
        <title>Genome sequencing of the multicellular alga Astrephomene provides insights into convergent evolution of germ-soma differentiation.</title>
        <authorList>
            <person name="Yamashita S."/>
            <person name="Yamamoto K."/>
            <person name="Matsuzaki R."/>
            <person name="Suzuki S."/>
            <person name="Yamaguchi H."/>
            <person name="Hirooka S."/>
            <person name="Minakuchi Y."/>
            <person name="Miyagishima S."/>
            <person name="Kawachi M."/>
            <person name="Toyoda A."/>
            <person name="Nozaki H."/>
        </authorList>
    </citation>
    <scope>NUCLEOTIDE SEQUENCE [LARGE SCALE GENOMIC DNA]</scope>
    <source>
        <strain evidence="2 3">NIES-4017</strain>
    </source>
</reference>
<protein>
    <submittedName>
        <fullName evidence="2">Uncharacterized protein</fullName>
    </submittedName>
</protein>
<dbReference type="Proteomes" id="UP001054857">
    <property type="component" value="Unassembled WGS sequence"/>
</dbReference>
<feature type="signal peptide" evidence="1">
    <location>
        <begin position="1"/>
        <end position="20"/>
    </location>
</feature>
<organism evidence="2 3">
    <name type="scientific">Astrephomene gubernaculifera</name>
    <dbReference type="NCBI Taxonomy" id="47775"/>
    <lineage>
        <taxon>Eukaryota</taxon>
        <taxon>Viridiplantae</taxon>
        <taxon>Chlorophyta</taxon>
        <taxon>core chlorophytes</taxon>
        <taxon>Chlorophyceae</taxon>
        <taxon>CS clade</taxon>
        <taxon>Chlamydomonadales</taxon>
        <taxon>Astrephomenaceae</taxon>
        <taxon>Astrephomene</taxon>
    </lineage>
</organism>